<evidence type="ECO:0000313" key="5">
    <source>
        <dbReference type="EMBL" id="EHI12471.1"/>
    </source>
</evidence>
<feature type="domain" description="UspA" evidence="4">
    <location>
        <begin position="163"/>
        <end position="296"/>
    </location>
</feature>
<keyword evidence="2" id="KW-0547">Nucleotide-binding</keyword>
<dbReference type="AlphaFoldDB" id="G7CI11"/>
<feature type="domain" description="UspA" evidence="4">
    <location>
        <begin position="2"/>
        <end position="151"/>
    </location>
</feature>
<evidence type="ECO:0000256" key="1">
    <source>
        <dbReference type="ARBA" id="ARBA00008791"/>
    </source>
</evidence>
<keyword evidence="6" id="KW-1185">Reference proteome</keyword>
<keyword evidence="3" id="KW-0067">ATP-binding</keyword>
<accession>G7CI11</accession>
<dbReference type="CDD" id="cd23944">
    <property type="entry name" value="USP_Rv2623_repeat1"/>
    <property type="match status" value="1"/>
</dbReference>
<evidence type="ECO:0000256" key="2">
    <source>
        <dbReference type="ARBA" id="ARBA00022741"/>
    </source>
</evidence>
<name>G7CI11_MYCT3</name>
<dbReference type="GO" id="GO:0005524">
    <property type="term" value="F:ATP binding"/>
    <property type="evidence" value="ECO:0007669"/>
    <property type="project" value="UniProtKB-KW"/>
</dbReference>
<dbReference type="eggNOG" id="COG0589">
    <property type="taxonomic scope" value="Bacteria"/>
</dbReference>
<dbReference type="Gene3D" id="3.40.50.620">
    <property type="entry name" value="HUPs"/>
    <property type="match status" value="2"/>
</dbReference>
<dbReference type="InterPro" id="IPR006016">
    <property type="entry name" value="UspA"/>
</dbReference>
<dbReference type="PATRIC" id="fig|1078020.3.peg.3203"/>
<dbReference type="PANTHER" id="PTHR46268">
    <property type="entry name" value="STRESS RESPONSE PROTEIN NHAX"/>
    <property type="match status" value="1"/>
</dbReference>
<dbReference type="EMBL" id="AGVE01000046">
    <property type="protein sequence ID" value="EHI12471.1"/>
    <property type="molecule type" value="Genomic_DNA"/>
</dbReference>
<evidence type="ECO:0000259" key="4">
    <source>
        <dbReference type="Pfam" id="PF00582"/>
    </source>
</evidence>
<dbReference type="InterPro" id="IPR006015">
    <property type="entry name" value="Universal_stress_UspA"/>
</dbReference>
<dbReference type="PRINTS" id="PR01438">
    <property type="entry name" value="UNVRSLSTRESS"/>
</dbReference>
<dbReference type="InterPro" id="IPR014729">
    <property type="entry name" value="Rossmann-like_a/b/a_fold"/>
</dbReference>
<sequence>MGVDGSAASADAVRWAARSAALRNLQLTLVHVMTATSIGAPLVWPAGPIPDSLIQWQEDEARQILADSAEIAENAFQEARAAGPGPAGDDAVRVVTGVVRAAPVPTLVDASKQAKLVAVGSRGQGPLRRVLLGSVSSGLVHHAHCPVAVIREGTPHTPDFAKRPVLVGIDGSESAQRATAVAFEEASFRGVDLIALHAWSDADIADIPTLELSAVQQSAERVLSERLAGFRERYPDVSVHRRIVGSEPARHLVEASEDAQLVVVGSRGRGGFTGMLLGSVSRAVVNAVTTPVIVAR</sequence>
<comment type="caution">
    <text evidence="5">The sequence shown here is derived from an EMBL/GenBank/DDBJ whole genome shotgun (WGS) entry which is preliminary data.</text>
</comment>
<evidence type="ECO:0000313" key="6">
    <source>
        <dbReference type="Proteomes" id="UP000004915"/>
    </source>
</evidence>
<dbReference type="Proteomes" id="UP000004915">
    <property type="component" value="Unassembled WGS sequence"/>
</dbReference>
<gene>
    <name evidence="5" type="ORF">KEK_16268</name>
</gene>
<comment type="similarity">
    <text evidence="1">Belongs to the universal stress protein A family.</text>
</comment>
<dbReference type="Pfam" id="PF00582">
    <property type="entry name" value="Usp"/>
    <property type="match status" value="2"/>
</dbReference>
<organism evidence="5 6">
    <name type="scientific">Mycolicibacterium thermoresistibile (strain ATCC 19527 / DSM 44167 / CIP 105390 / JCM 6362 / NCTC 10409 / 316)</name>
    <name type="common">Mycobacterium thermoresistibile</name>
    <dbReference type="NCBI Taxonomy" id="1078020"/>
    <lineage>
        <taxon>Bacteria</taxon>
        <taxon>Bacillati</taxon>
        <taxon>Actinomycetota</taxon>
        <taxon>Actinomycetes</taxon>
        <taxon>Mycobacteriales</taxon>
        <taxon>Mycobacteriaceae</taxon>
        <taxon>Mycolicibacterium</taxon>
    </lineage>
</organism>
<dbReference type="SUPFAM" id="SSF52402">
    <property type="entry name" value="Adenine nucleotide alpha hydrolases-like"/>
    <property type="match status" value="2"/>
</dbReference>
<proteinExistence type="inferred from homology"/>
<reference evidence="5 6" key="1">
    <citation type="submission" date="2011-11" db="EMBL/GenBank/DDBJ databases">
        <authorList>
            <consortium name="Tuberculosis Structural Genomics Consortium"/>
            <person name="Ioerger T.R."/>
        </authorList>
    </citation>
    <scope>NUCLEOTIDE SEQUENCE [LARGE SCALE GENOMIC DNA]</scope>
    <source>
        <strain evidence="6">ATCC 19527 / DSM 44167 / CIP 105390 / JCM 6362 / NCTC 10409 / 316</strain>
    </source>
</reference>
<protein>
    <recommendedName>
        <fullName evidence="4">UspA domain-containing protein</fullName>
    </recommendedName>
</protein>
<dbReference type="PANTHER" id="PTHR46268:SF27">
    <property type="entry name" value="UNIVERSAL STRESS PROTEIN RV2623"/>
    <property type="match status" value="1"/>
</dbReference>
<evidence type="ECO:0000256" key="3">
    <source>
        <dbReference type="ARBA" id="ARBA00022840"/>
    </source>
</evidence>